<accession>A0A8I3A6I2</accession>
<organism evidence="3 4">
    <name type="scientific">Boletus reticuloceps</name>
    <dbReference type="NCBI Taxonomy" id="495285"/>
    <lineage>
        <taxon>Eukaryota</taxon>
        <taxon>Fungi</taxon>
        <taxon>Dikarya</taxon>
        <taxon>Basidiomycota</taxon>
        <taxon>Agaricomycotina</taxon>
        <taxon>Agaricomycetes</taxon>
        <taxon>Agaricomycetidae</taxon>
        <taxon>Boletales</taxon>
        <taxon>Boletineae</taxon>
        <taxon>Boletaceae</taxon>
        <taxon>Boletoideae</taxon>
        <taxon>Boletus</taxon>
    </lineage>
</organism>
<feature type="compositionally biased region" description="Basic and acidic residues" evidence="1">
    <location>
        <begin position="243"/>
        <end position="255"/>
    </location>
</feature>
<feature type="compositionally biased region" description="Low complexity" evidence="1">
    <location>
        <begin position="49"/>
        <end position="61"/>
    </location>
</feature>
<feature type="region of interest" description="Disordered" evidence="1">
    <location>
        <begin position="166"/>
        <end position="274"/>
    </location>
</feature>
<evidence type="ECO:0000313" key="3">
    <source>
        <dbReference type="EMBL" id="KAG6371540.1"/>
    </source>
</evidence>
<proteinExistence type="predicted"/>
<sequence>MSFMGPHVPQRPLAAVSSTTENDATESDEDDYAPALPPELVAVRKAAGPSSKPTPGPSSRRSPPPRRVIGPAFPSVRPTHDVNRAPHSDSDTEVGPQPLPSHVLPTSAEKSGVEEFLEREARRRKHVEEAQQPKKLVREEWMLVPPKAGDLLASLDPTKLKARQFGKGTAHARDMDSSLWTETPAERQQRLADEVSGRKRRAANAEPVEDEEGSTKRRRRDAEIRRGVEAHTRHVRGPALVDVHTDREAQEKDGDAPPSAIWDHSRDMSLGGRLMDDKQRQKLLRDAKGLGDRFGTGKSGGFL</sequence>
<dbReference type="PANTHER" id="PTHR46370:SF1">
    <property type="entry name" value="GPALPP MOTIFS-CONTAINING PROTEIN 1"/>
    <property type="match status" value="1"/>
</dbReference>
<feature type="compositionally biased region" description="Basic and acidic residues" evidence="1">
    <location>
        <begin position="184"/>
        <end position="197"/>
    </location>
</feature>
<comment type="caution">
    <text evidence="3">The sequence shown here is derived from an EMBL/GenBank/DDBJ whole genome shotgun (WGS) entry which is preliminary data.</text>
</comment>
<reference evidence="3" key="1">
    <citation type="submission" date="2021-03" db="EMBL/GenBank/DDBJ databases">
        <title>Evolutionary innovations through gain and loss of genes in the ectomycorrhizal Boletales.</title>
        <authorList>
            <person name="Wu G."/>
            <person name="Miyauchi S."/>
            <person name="Morin E."/>
            <person name="Yang Z.-L."/>
            <person name="Xu J."/>
            <person name="Martin F.M."/>
        </authorList>
    </citation>
    <scope>NUCLEOTIDE SEQUENCE</scope>
    <source>
        <strain evidence="3">BR01</strain>
    </source>
</reference>
<dbReference type="InterPro" id="IPR022226">
    <property type="entry name" value="DUF3752"/>
</dbReference>
<protein>
    <recommendedName>
        <fullName evidence="2">DUF3752 domain-containing protein</fullName>
    </recommendedName>
</protein>
<dbReference type="InterPro" id="IPR046331">
    <property type="entry name" value="GPAM1-like"/>
</dbReference>
<feature type="region of interest" description="Disordered" evidence="1">
    <location>
        <begin position="1"/>
        <end position="113"/>
    </location>
</feature>
<evidence type="ECO:0000256" key="1">
    <source>
        <dbReference type="SAM" id="MobiDB-lite"/>
    </source>
</evidence>
<dbReference type="Proteomes" id="UP000683000">
    <property type="component" value="Unassembled WGS sequence"/>
</dbReference>
<gene>
    <name evidence="3" type="ORF">JVT61DRAFT_9246</name>
</gene>
<dbReference type="Pfam" id="PF12572">
    <property type="entry name" value="DUF3752"/>
    <property type="match status" value="1"/>
</dbReference>
<keyword evidence="4" id="KW-1185">Reference proteome</keyword>
<feature type="compositionally biased region" description="Basic and acidic residues" evidence="1">
    <location>
        <begin position="220"/>
        <end position="232"/>
    </location>
</feature>
<evidence type="ECO:0000313" key="4">
    <source>
        <dbReference type="Proteomes" id="UP000683000"/>
    </source>
</evidence>
<evidence type="ECO:0000259" key="2">
    <source>
        <dbReference type="Pfam" id="PF12572"/>
    </source>
</evidence>
<dbReference type="PANTHER" id="PTHR46370">
    <property type="entry name" value="GPALPP MOTIFS-CONTAINING PROTEIN 1"/>
    <property type="match status" value="1"/>
</dbReference>
<feature type="domain" description="DUF3752" evidence="2">
    <location>
        <begin position="145"/>
        <end position="295"/>
    </location>
</feature>
<feature type="compositionally biased region" description="Acidic residues" evidence="1">
    <location>
        <begin position="23"/>
        <end position="32"/>
    </location>
</feature>
<dbReference type="OrthoDB" id="73491at2759"/>
<feature type="compositionally biased region" description="Basic and acidic residues" evidence="1">
    <location>
        <begin position="78"/>
        <end position="90"/>
    </location>
</feature>
<dbReference type="AlphaFoldDB" id="A0A8I3A6I2"/>
<dbReference type="EMBL" id="JAGFBS010000033">
    <property type="protein sequence ID" value="KAG6371540.1"/>
    <property type="molecule type" value="Genomic_DNA"/>
</dbReference>
<name>A0A8I3A6I2_9AGAM</name>